<sequence>MQWKSWTIFQILFFLTFLISGLLINVCQGIGYLLLPRRVFRRLNYYLQWSMYGQFIFLFDWWSGSEVRLYGPSSDEDAHFGSEHALILCNHHYETDWLFGWIIAERFRAILKYVPILGWGWALSDIIYVKRDWSEDQKMLPQALKTLHDYPHPWWLLIYAEGTRFTDAKHKACEEFRLKSQDPDLPHLRHHLIPRLKGFYHTLMNLDPRKVPAIYDVTIVAKKADSTISRIIGGLRLEADVYVRRIPIKDIEKNEASIKKFLMKTYAEKDALIDTFIQSGTFGKDSKALHFPERRLHSLINVILLNFAVLVPCSLALISVLMKGSSWHVGLLLSLCTLLYFGMKKMIGITKVKESSDYGSKKSK</sequence>
<feature type="domain" description="Phospholipid/glycerol acyltransferase" evidence="5">
    <location>
        <begin position="85"/>
        <end position="200"/>
    </location>
</feature>
<keyword evidence="7" id="KW-1185">Reference proteome</keyword>
<name>A0A7T8H1E7_CALRO</name>
<evidence type="ECO:0000313" key="7">
    <source>
        <dbReference type="Proteomes" id="UP000595437"/>
    </source>
</evidence>
<dbReference type="GO" id="GO:0003841">
    <property type="term" value="F:1-acylglycerol-3-phosphate O-acyltransferase activity"/>
    <property type="evidence" value="ECO:0007669"/>
    <property type="project" value="TreeGrafter"/>
</dbReference>
<accession>A0A7T8H1E7</accession>
<evidence type="ECO:0000313" key="6">
    <source>
        <dbReference type="EMBL" id="QQP41572.1"/>
    </source>
</evidence>
<evidence type="ECO:0000256" key="4">
    <source>
        <dbReference type="SAM" id="Phobius"/>
    </source>
</evidence>
<feature type="transmembrane region" description="Helical" evidence="4">
    <location>
        <begin position="6"/>
        <end position="34"/>
    </location>
</feature>
<keyword evidence="4" id="KW-0812">Transmembrane</keyword>
<evidence type="ECO:0000256" key="1">
    <source>
        <dbReference type="ARBA" id="ARBA00008655"/>
    </source>
</evidence>
<organism evidence="6 7">
    <name type="scientific">Caligus rogercresseyi</name>
    <name type="common">Sea louse</name>
    <dbReference type="NCBI Taxonomy" id="217165"/>
    <lineage>
        <taxon>Eukaryota</taxon>
        <taxon>Metazoa</taxon>
        <taxon>Ecdysozoa</taxon>
        <taxon>Arthropoda</taxon>
        <taxon>Crustacea</taxon>
        <taxon>Multicrustacea</taxon>
        <taxon>Hexanauplia</taxon>
        <taxon>Copepoda</taxon>
        <taxon>Siphonostomatoida</taxon>
        <taxon>Caligidae</taxon>
        <taxon>Caligus</taxon>
    </lineage>
</organism>
<dbReference type="InterPro" id="IPR032098">
    <property type="entry name" value="Acyltransf_C"/>
</dbReference>
<protein>
    <submittedName>
        <fullName evidence="6">1-acyl-sn-glycerol-3-phosphate acyltransferase gamma</fullName>
    </submittedName>
</protein>
<dbReference type="Proteomes" id="UP000595437">
    <property type="component" value="Chromosome 10"/>
</dbReference>
<feature type="transmembrane region" description="Helical" evidence="4">
    <location>
        <begin position="327"/>
        <end position="343"/>
    </location>
</feature>
<dbReference type="OrthoDB" id="189226at2759"/>
<gene>
    <name evidence="6" type="ORF">FKW44_015990</name>
</gene>
<dbReference type="CDD" id="cd07990">
    <property type="entry name" value="LPLAT_LCLAT1-like"/>
    <property type="match status" value="1"/>
</dbReference>
<proteinExistence type="inferred from homology"/>
<feature type="transmembrane region" description="Helical" evidence="4">
    <location>
        <begin position="299"/>
        <end position="321"/>
    </location>
</feature>
<evidence type="ECO:0000256" key="3">
    <source>
        <dbReference type="ARBA" id="ARBA00023315"/>
    </source>
</evidence>
<keyword evidence="2 6" id="KW-0808">Transferase</keyword>
<evidence type="ECO:0000256" key="2">
    <source>
        <dbReference type="ARBA" id="ARBA00022679"/>
    </source>
</evidence>
<dbReference type="GO" id="GO:0012505">
    <property type="term" value="C:endomembrane system"/>
    <property type="evidence" value="ECO:0007669"/>
    <property type="project" value="TreeGrafter"/>
</dbReference>
<keyword evidence="4" id="KW-1133">Transmembrane helix</keyword>
<dbReference type="PANTHER" id="PTHR10983:SF24">
    <property type="entry name" value="1-ACYLGLYCEROL-3-PHOSPHATE O-ACYLTRANSFERASE 3, ISOFORM E-RELATED"/>
    <property type="match status" value="1"/>
</dbReference>
<keyword evidence="3 6" id="KW-0012">Acyltransferase</keyword>
<dbReference type="PANTHER" id="PTHR10983">
    <property type="entry name" value="1-ACYLGLYCEROL-3-PHOSPHATE ACYLTRANSFERASE-RELATED"/>
    <property type="match status" value="1"/>
</dbReference>
<reference evidence="7" key="1">
    <citation type="submission" date="2021-01" db="EMBL/GenBank/DDBJ databases">
        <title>Caligus Genome Assembly.</title>
        <authorList>
            <person name="Gallardo-Escarate C."/>
        </authorList>
    </citation>
    <scope>NUCLEOTIDE SEQUENCE [LARGE SCALE GENOMIC DNA]</scope>
</reference>
<dbReference type="SUPFAM" id="SSF69593">
    <property type="entry name" value="Glycerol-3-phosphate (1)-acyltransferase"/>
    <property type="match status" value="1"/>
</dbReference>
<dbReference type="AlphaFoldDB" id="A0A7T8H1E7"/>
<dbReference type="SMART" id="SM00563">
    <property type="entry name" value="PlsC"/>
    <property type="match status" value="1"/>
</dbReference>
<evidence type="ECO:0000259" key="5">
    <source>
        <dbReference type="SMART" id="SM00563"/>
    </source>
</evidence>
<dbReference type="EMBL" id="CP045899">
    <property type="protein sequence ID" value="QQP41572.1"/>
    <property type="molecule type" value="Genomic_DNA"/>
</dbReference>
<comment type="similarity">
    <text evidence="1">Belongs to the 1-acyl-sn-glycerol-3-phosphate acyltransferase family.</text>
</comment>
<dbReference type="Pfam" id="PF01553">
    <property type="entry name" value="Acyltransferase"/>
    <property type="match status" value="1"/>
</dbReference>
<keyword evidence="4" id="KW-0472">Membrane</keyword>
<dbReference type="Pfam" id="PF16076">
    <property type="entry name" value="Acyltransf_C"/>
    <property type="match status" value="1"/>
</dbReference>
<dbReference type="InterPro" id="IPR002123">
    <property type="entry name" value="Plipid/glycerol_acylTrfase"/>
</dbReference>